<gene>
    <name evidence="1" type="ORF">UFOVP383_17</name>
</gene>
<name>A0A6J7X2D3_9CAUD</name>
<proteinExistence type="predicted"/>
<sequence>MARKIFTDFDFQSVSKVINLPSPSATGDAVPKSYVDSLVEGLAWKDSCRVATQSSINLASPGATIDGITMASQDRVLVRAQSTAADNGIYVWNGASTPMTRSLDASTFDELEQAISTVEQGTSAATSYRQDQINGTIGSSAISWVTFGAAAPAASETTAGVAELATQAETDAGTDDLRIITPLKLATWSGRVKRYAVSIGDGSATSYTVTHNLASRDVHVTVYNASTYDEVITDVTHSTTNTLTIVFATAPASNAYRVVVVG</sequence>
<reference evidence="1" key="1">
    <citation type="submission" date="2020-05" db="EMBL/GenBank/DDBJ databases">
        <authorList>
            <person name="Chiriac C."/>
            <person name="Salcher M."/>
            <person name="Ghai R."/>
            <person name="Kavagutti S V."/>
        </authorList>
    </citation>
    <scope>NUCLEOTIDE SEQUENCE</scope>
</reference>
<protein>
    <submittedName>
        <fullName evidence="1">Uncharacterized protein</fullName>
    </submittedName>
</protein>
<organism evidence="1">
    <name type="scientific">uncultured Caudovirales phage</name>
    <dbReference type="NCBI Taxonomy" id="2100421"/>
    <lineage>
        <taxon>Viruses</taxon>
        <taxon>Duplodnaviria</taxon>
        <taxon>Heunggongvirae</taxon>
        <taxon>Uroviricota</taxon>
        <taxon>Caudoviricetes</taxon>
        <taxon>Peduoviridae</taxon>
        <taxon>Maltschvirus</taxon>
        <taxon>Maltschvirus maltsch</taxon>
    </lineage>
</organism>
<evidence type="ECO:0000313" key="1">
    <source>
        <dbReference type="EMBL" id="CAB5223288.1"/>
    </source>
</evidence>
<dbReference type="EMBL" id="LR798321">
    <property type="protein sequence ID" value="CAB5223288.1"/>
    <property type="molecule type" value="Genomic_DNA"/>
</dbReference>
<accession>A0A6J7X2D3</accession>